<organism evidence="1 2">
    <name type="scientific">Brachionus plicatilis</name>
    <name type="common">Marine rotifer</name>
    <name type="synonym">Brachionus muelleri</name>
    <dbReference type="NCBI Taxonomy" id="10195"/>
    <lineage>
        <taxon>Eukaryota</taxon>
        <taxon>Metazoa</taxon>
        <taxon>Spiralia</taxon>
        <taxon>Gnathifera</taxon>
        <taxon>Rotifera</taxon>
        <taxon>Eurotatoria</taxon>
        <taxon>Monogononta</taxon>
        <taxon>Pseudotrocha</taxon>
        <taxon>Ploima</taxon>
        <taxon>Brachionidae</taxon>
        <taxon>Brachionus</taxon>
    </lineage>
</organism>
<dbReference type="EMBL" id="REGN01004924">
    <property type="protein sequence ID" value="RNA15576.1"/>
    <property type="molecule type" value="Genomic_DNA"/>
</dbReference>
<evidence type="ECO:0000313" key="1">
    <source>
        <dbReference type="EMBL" id="RNA15576.1"/>
    </source>
</evidence>
<evidence type="ECO:0000313" key="2">
    <source>
        <dbReference type="Proteomes" id="UP000276133"/>
    </source>
</evidence>
<dbReference type="Proteomes" id="UP000276133">
    <property type="component" value="Unassembled WGS sequence"/>
</dbReference>
<reference evidence="1 2" key="1">
    <citation type="journal article" date="2018" name="Sci. Rep.">
        <title>Genomic signatures of local adaptation to the degree of environmental predictability in rotifers.</title>
        <authorList>
            <person name="Franch-Gras L."/>
            <person name="Hahn C."/>
            <person name="Garcia-Roger E.M."/>
            <person name="Carmona M.J."/>
            <person name="Serra M."/>
            <person name="Gomez A."/>
        </authorList>
    </citation>
    <scope>NUCLEOTIDE SEQUENCE [LARGE SCALE GENOMIC DNA]</scope>
    <source>
        <strain evidence="1">HYR1</strain>
    </source>
</reference>
<comment type="caution">
    <text evidence="1">The sequence shown here is derived from an EMBL/GenBank/DDBJ whole genome shotgun (WGS) entry which is preliminary data.</text>
</comment>
<gene>
    <name evidence="1" type="ORF">BpHYR1_033495</name>
</gene>
<protein>
    <submittedName>
        <fullName evidence="1">Uncharacterized protein</fullName>
    </submittedName>
</protein>
<dbReference type="AlphaFoldDB" id="A0A3M7QW53"/>
<name>A0A3M7QW53_BRAPC</name>
<proteinExistence type="predicted"/>
<accession>A0A3M7QW53</accession>
<keyword evidence="2" id="KW-1185">Reference proteome</keyword>
<sequence length="90" mass="10062">MINTRSVVTSVVKNVWSRKIGTRSIKSLRSTKLFRIESKRLPIFRSLFQSTKRRTGSVVESKAASIAAKFVLDPSSYGSHAPIKVRRSPA</sequence>